<proteinExistence type="predicted"/>
<evidence type="ECO:0000313" key="3">
    <source>
        <dbReference type="Proteomes" id="UP000282211"/>
    </source>
</evidence>
<feature type="region of interest" description="Disordered" evidence="1">
    <location>
        <begin position="1"/>
        <end position="21"/>
    </location>
</feature>
<keyword evidence="3" id="KW-1185">Reference proteome</keyword>
<protein>
    <recommendedName>
        <fullName evidence="4">Flagellar assembly protein FliH</fullName>
    </recommendedName>
</protein>
<dbReference type="AlphaFoldDB" id="A0A420WMF8"/>
<feature type="compositionally biased region" description="Polar residues" evidence="1">
    <location>
        <begin position="1"/>
        <end position="13"/>
    </location>
</feature>
<reference evidence="2 3" key="1">
    <citation type="submission" date="2018-10" db="EMBL/GenBank/DDBJ databases">
        <title>Genomic Encyclopedia of Type Strains, Phase IV (KMG-IV): sequencing the most valuable type-strain genomes for metagenomic binning, comparative biology and taxonomic classification.</title>
        <authorList>
            <person name="Goeker M."/>
        </authorList>
    </citation>
    <scope>NUCLEOTIDE SEQUENCE [LARGE SCALE GENOMIC DNA]</scope>
    <source>
        <strain evidence="2 3">DSM 22008</strain>
    </source>
</reference>
<organism evidence="2 3">
    <name type="scientific">Litorimonas taeanensis</name>
    <dbReference type="NCBI Taxonomy" id="568099"/>
    <lineage>
        <taxon>Bacteria</taxon>
        <taxon>Pseudomonadati</taxon>
        <taxon>Pseudomonadota</taxon>
        <taxon>Alphaproteobacteria</taxon>
        <taxon>Maricaulales</taxon>
        <taxon>Robiginitomaculaceae</taxon>
    </lineage>
</organism>
<comment type="caution">
    <text evidence="2">The sequence shown here is derived from an EMBL/GenBank/DDBJ whole genome shotgun (WGS) entry which is preliminary data.</text>
</comment>
<dbReference type="Proteomes" id="UP000282211">
    <property type="component" value="Unassembled WGS sequence"/>
</dbReference>
<gene>
    <name evidence="2" type="ORF">DES40_1506</name>
</gene>
<evidence type="ECO:0000313" key="2">
    <source>
        <dbReference type="EMBL" id="RKQ72169.1"/>
    </source>
</evidence>
<accession>A0A420WMF8</accession>
<evidence type="ECO:0000256" key="1">
    <source>
        <dbReference type="SAM" id="MobiDB-lite"/>
    </source>
</evidence>
<dbReference type="RefSeq" id="WP_121100142.1">
    <property type="nucleotide sequence ID" value="NZ_RBII01000001.1"/>
</dbReference>
<dbReference type="InParanoid" id="A0A420WMF8"/>
<evidence type="ECO:0008006" key="4">
    <source>
        <dbReference type="Google" id="ProtNLM"/>
    </source>
</evidence>
<name>A0A420WMF8_9PROT</name>
<dbReference type="EMBL" id="RBII01000001">
    <property type="protein sequence ID" value="RKQ72169.1"/>
    <property type="molecule type" value="Genomic_DNA"/>
</dbReference>
<sequence length="223" mass="24579">MSQQNFITQSSLVAKTPKASHNSDGRLIMADFSVFHAVSDNREHFVDPETASQENQDYLNGVEAGKAEARAVYESTIQVMEKTLETLKSSFAKQVSEIEASHGRVIAKCLEAVLPDTANKILLSEMNKVLEQAANAEIQGQIIVKLHPHNIIAKDFLKGKGGVDFKVIETENMPEDAASFMWEKSRVDIDPMTAAKTCLDLISRQFGEVLSITQSPQSINKEA</sequence>